<dbReference type="PANTHER" id="PTHR30450">
    <property type="entry name" value="ABC TRANSPORTER PERMEASE"/>
    <property type="match status" value="1"/>
</dbReference>
<comment type="similarity">
    <text evidence="2">Belongs to the binding-protein-dependent transport system permease family. CysTW subfamily.</text>
</comment>
<keyword evidence="11" id="KW-1185">Reference proteome</keyword>
<evidence type="ECO:0000313" key="10">
    <source>
        <dbReference type="EMBL" id="SHF07123.1"/>
    </source>
</evidence>
<dbReference type="RefSeq" id="WP_073271251.1">
    <property type="nucleotide sequence ID" value="NZ_FQTU01000013.1"/>
</dbReference>
<evidence type="ECO:0000256" key="1">
    <source>
        <dbReference type="ARBA" id="ARBA00004651"/>
    </source>
</evidence>
<keyword evidence="5 8" id="KW-0812">Transmembrane</keyword>
<dbReference type="FunFam" id="1.10.3720.10:FF:000002">
    <property type="entry name" value="D-methionine ABC transporter permease MetI"/>
    <property type="match status" value="1"/>
</dbReference>
<accession>A0A1M4YN94</accession>
<reference evidence="10 11" key="1">
    <citation type="submission" date="2016-11" db="EMBL/GenBank/DDBJ databases">
        <authorList>
            <person name="Jaros S."/>
            <person name="Januszkiewicz K."/>
            <person name="Wedrychowicz H."/>
        </authorList>
    </citation>
    <scope>NUCLEOTIDE SEQUENCE [LARGE SCALE GENOMIC DNA]</scope>
    <source>
        <strain evidence="10 11">DSM 14828</strain>
    </source>
</reference>
<feature type="domain" description="ABC transmembrane type-1" evidence="9">
    <location>
        <begin position="15"/>
        <end position="209"/>
    </location>
</feature>
<comment type="subcellular location">
    <subcellularLocation>
        <location evidence="1 8">Cell membrane</location>
        <topology evidence="1 8">Multi-pass membrane protein</topology>
    </subcellularLocation>
</comment>
<dbReference type="PANTHER" id="PTHR30450:SF1">
    <property type="entry name" value="D-METHIONINE TRANSPORT SYSTEM PERMEASE PROTEIN METI-RELATED"/>
    <property type="match status" value="1"/>
</dbReference>
<dbReference type="OrthoDB" id="9793490at2"/>
<dbReference type="GO" id="GO:0048473">
    <property type="term" value="P:D-methionine transmembrane transport"/>
    <property type="evidence" value="ECO:0007669"/>
    <property type="project" value="TreeGrafter"/>
</dbReference>
<evidence type="ECO:0000256" key="8">
    <source>
        <dbReference type="RuleBase" id="RU363032"/>
    </source>
</evidence>
<feature type="transmembrane region" description="Helical" evidence="8">
    <location>
        <begin position="20"/>
        <end position="42"/>
    </location>
</feature>
<dbReference type="EMBL" id="FQTU01000013">
    <property type="protein sequence ID" value="SHF07123.1"/>
    <property type="molecule type" value="Genomic_DNA"/>
</dbReference>
<keyword evidence="4" id="KW-1003">Cell membrane</keyword>
<dbReference type="CDD" id="cd06261">
    <property type="entry name" value="TM_PBP2"/>
    <property type="match status" value="1"/>
</dbReference>
<dbReference type="SUPFAM" id="SSF161098">
    <property type="entry name" value="MetI-like"/>
    <property type="match status" value="1"/>
</dbReference>
<evidence type="ECO:0000256" key="4">
    <source>
        <dbReference type="ARBA" id="ARBA00022475"/>
    </source>
</evidence>
<dbReference type="InterPro" id="IPR000515">
    <property type="entry name" value="MetI-like"/>
</dbReference>
<dbReference type="InterPro" id="IPR051322">
    <property type="entry name" value="AA_ABC_Transporter_Permease"/>
</dbReference>
<dbReference type="AlphaFoldDB" id="A0A1M4YN94"/>
<dbReference type="Pfam" id="PF00528">
    <property type="entry name" value="BPD_transp_1"/>
    <property type="match status" value="1"/>
</dbReference>
<protein>
    <submittedName>
        <fullName evidence="10">D-methionine transport system permease protein</fullName>
    </submittedName>
</protein>
<dbReference type="STRING" id="1120975.SAMN02746064_01819"/>
<evidence type="ECO:0000256" key="3">
    <source>
        <dbReference type="ARBA" id="ARBA00022448"/>
    </source>
</evidence>
<evidence type="ECO:0000256" key="5">
    <source>
        <dbReference type="ARBA" id="ARBA00022692"/>
    </source>
</evidence>
<keyword evidence="6 8" id="KW-1133">Transmembrane helix</keyword>
<keyword evidence="3 8" id="KW-0813">Transport</keyword>
<feature type="transmembrane region" description="Helical" evidence="8">
    <location>
        <begin position="190"/>
        <end position="209"/>
    </location>
</feature>
<evidence type="ECO:0000256" key="7">
    <source>
        <dbReference type="ARBA" id="ARBA00023136"/>
    </source>
</evidence>
<dbReference type="Proteomes" id="UP000184251">
    <property type="component" value="Unassembled WGS sequence"/>
</dbReference>
<dbReference type="Gene3D" id="1.10.3720.10">
    <property type="entry name" value="MetI-like"/>
    <property type="match status" value="1"/>
</dbReference>
<dbReference type="GO" id="GO:0005886">
    <property type="term" value="C:plasma membrane"/>
    <property type="evidence" value="ECO:0007669"/>
    <property type="project" value="UniProtKB-SubCell"/>
</dbReference>
<feature type="transmembrane region" description="Helical" evidence="8">
    <location>
        <begin position="54"/>
        <end position="78"/>
    </location>
</feature>
<name>A0A1M4YN94_9FIRM</name>
<feature type="transmembrane region" description="Helical" evidence="8">
    <location>
        <begin position="148"/>
        <end position="170"/>
    </location>
</feature>
<dbReference type="InterPro" id="IPR035906">
    <property type="entry name" value="MetI-like_sf"/>
</dbReference>
<sequence length="220" mass="23675">MEFLNEFGDILIKGTMETLYMTFASVFFAYLFGLPMGVALVVSDDNHIMPSKIVNRVLGTIVNITRSVPFIILLIAVIPFTRMVVGTAIGANAAIVPLVIGATPFVARMVESSLKELNKGIIEAAASMGCSNLEIIYKVMIPESMPSLVLGSSITTITLVGYSAMAGAIGAGGLGDLAIRYGYYRYESELMLVTIVVLVLIVQAIQFAGNHISKKINRLY</sequence>
<dbReference type="PROSITE" id="PS50928">
    <property type="entry name" value="ABC_TM1"/>
    <property type="match status" value="1"/>
</dbReference>
<gene>
    <name evidence="10" type="ORF">SAMN02746064_01819</name>
</gene>
<keyword evidence="7 8" id="KW-0472">Membrane</keyword>
<organism evidence="10 11">
    <name type="scientific">Alkalibacter saccharofermentans DSM 14828</name>
    <dbReference type="NCBI Taxonomy" id="1120975"/>
    <lineage>
        <taxon>Bacteria</taxon>
        <taxon>Bacillati</taxon>
        <taxon>Bacillota</taxon>
        <taxon>Clostridia</taxon>
        <taxon>Eubacteriales</taxon>
        <taxon>Eubacteriaceae</taxon>
        <taxon>Alkalibacter</taxon>
    </lineage>
</organism>
<feature type="transmembrane region" description="Helical" evidence="8">
    <location>
        <begin position="84"/>
        <end position="107"/>
    </location>
</feature>
<evidence type="ECO:0000256" key="2">
    <source>
        <dbReference type="ARBA" id="ARBA00007069"/>
    </source>
</evidence>
<evidence type="ECO:0000256" key="6">
    <source>
        <dbReference type="ARBA" id="ARBA00022989"/>
    </source>
</evidence>
<proteinExistence type="inferred from homology"/>
<dbReference type="NCBIfam" id="NF008049">
    <property type="entry name" value="PRK10782.1"/>
    <property type="match status" value="1"/>
</dbReference>
<evidence type="ECO:0000259" key="9">
    <source>
        <dbReference type="PROSITE" id="PS50928"/>
    </source>
</evidence>
<evidence type="ECO:0000313" key="11">
    <source>
        <dbReference type="Proteomes" id="UP000184251"/>
    </source>
</evidence>